<proteinExistence type="predicted"/>
<organism evidence="1 2">
    <name type="scientific">Colletotrichum chrysophilum</name>
    <dbReference type="NCBI Taxonomy" id="1836956"/>
    <lineage>
        <taxon>Eukaryota</taxon>
        <taxon>Fungi</taxon>
        <taxon>Dikarya</taxon>
        <taxon>Ascomycota</taxon>
        <taxon>Pezizomycotina</taxon>
        <taxon>Sordariomycetes</taxon>
        <taxon>Hypocreomycetidae</taxon>
        <taxon>Glomerellales</taxon>
        <taxon>Glomerellaceae</taxon>
        <taxon>Colletotrichum</taxon>
        <taxon>Colletotrichum gloeosporioides species complex</taxon>
    </lineage>
</organism>
<dbReference type="Proteomes" id="UP001243330">
    <property type="component" value="Unassembled WGS sequence"/>
</dbReference>
<evidence type="ECO:0000313" key="1">
    <source>
        <dbReference type="EMBL" id="KAK1857163.1"/>
    </source>
</evidence>
<gene>
    <name evidence="1" type="ORF">CCHR01_00237</name>
</gene>
<sequence length="99" mass="10609">MFAASNRNMGFPMSSSPSNSRILLTVNIDLNQSHSSAFRIKKPTLLSEPLSPDLACTTYPSGARVVGPRVVTLIGSLVSYVGWLYTKSTVSDGGSMLTR</sequence>
<name>A0AAD9EQW1_9PEZI</name>
<keyword evidence="2" id="KW-1185">Reference proteome</keyword>
<dbReference type="AlphaFoldDB" id="A0AAD9EQW1"/>
<protein>
    <submittedName>
        <fullName evidence="1">Uncharacterized protein</fullName>
    </submittedName>
</protein>
<accession>A0AAD9EQW1</accession>
<reference evidence="1" key="1">
    <citation type="submission" date="2023-01" db="EMBL/GenBank/DDBJ databases">
        <title>Colletotrichum chrysophilum M932 genome sequence.</title>
        <authorList>
            <person name="Baroncelli R."/>
        </authorList>
    </citation>
    <scope>NUCLEOTIDE SEQUENCE</scope>
    <source>
        <strain evidence="1">M932</strain>
    </source>
</reference>
<comment type="caution">
    <text evidence="1">The sequence shown here is derived from an EMBL/GenBank/DDBJ whole genome shotgun (WGS) entry which is preliminary data.</text>
</comment>
<evidence type="ECO:0000313" key="2">
    <source>
        <dbReference type="Proteomes" id="UP001243330"/>
    </source>
</evidence>
<dbReference type="EMBL" id="JAQOWY010000002">
    <property type="protein sequence ID" value="KAK1857163.1"/>
    <property type="molecule type" value="Genomic_DNA"/>
</dbReference>